<evidence type="ECO:0000256" key="1">
    <source>
        <dbReference type="SAM" id="MobiDB-lite"/>
    </source>
</evidence>
<dbReference type="EMBL" id="JASCZI010213200">
    <property type="protein sequence ID" value="MED6200981.1"/>
    <property type="molecule type" value="Genomic_DNA"/>
</dbReference>
<reference evidence="2 3" key="1">
    <citation type="journal article" date="2023" name="Plants (Basel)">
        <title>Bridging the Gap: Combining Genomics and Transcriptomics Approaches to Understand Stylosanthes scabra, an Orphan Legume from the Brazilian Caatinga.</title>
        <authorList>
            <person name="Ferreira-Neto J.R.C."/>
            <person name="da Silva M.D."/>
            <person name="Binneck E."/>
            <person name="de Melo N.F."/>
            <person name="da Silva R.H."/>
            <person name="de Melo A.L.T.M."/>
            <person name="Pandolfi V."/>
            <person name="Bustamante F.O."/>
            <person name="Brasileiro-Vidal A.C."/>
            <person name="Benko-Iseppon A.M."/>
        </authorList>
    </citation>
    <scope>NUCLEOTIDE SEQUENCE [LARGE SCALE GENOMIC DNA]</scope>
    <source>
        <tissue evidence="2">Leaves</tissue>
    </source>
</reference>
<comment type="caution">
    <text evidence="2">The sequence shown here is derived from an EMBL/GenBank/DDBJ whole genome shotgun (WGS) entry which is preliminary data.</text>
</comment>
<organism evidence="2 3">
    <name type="scientific">Stylosanthes scabra</name>
    <dbReference type="NCBI Taxonomy" id="79078"/>
    <lineage>
        <taxon>Eukaryota</taxon>
        <taxon>Viridiplantae</taxon>
        <taxon>Streptophyta</taxon>
        <taxon>Embryophyta</taxon>
        <taxon>Tracheophyta</taxon>
        <taxon>Spermatophyta</taxon>
        <taxon>Magnoliopsida</taxon>
        <taxon>eudicotyledons</taxon>
        <taxon>Gunneridae</taxon>
        <taxon>Pentapetalae</taxon>
        <taxon>rosids</taxon>
        <taxon>fabids</taxon>
        <taxon>Fabales</taxon>
        <taxon>Fabaceae</taxon>
        <taxon>Papilionoideae</taxon>
        <taxon>50 kb inversion clade</taxon>
        <taxon>dalbergioids sensu lato</taxon>
        <taxon>Dalbergieae</taxon>
        <taxon>Pterocarpus clade</taxon>
        <taxon>Stylosanthes</taxon>
    </lineage>
</organism>
<keyword evidence="3" id="KW-1185">Reference proteome</keyword>
<protein>
    <recommendedName>
        <fullName evidence="4">CCHC-type domain-containing protein</fullName>
    </recommendedName>
</protein>
<feature type="non-terminal residue" evidence="2">
    <location>
        <position position="51"/>
    </location>
</feature>
<dbReference type="SUPFAM" id="SSF57756">
    <property type="entry name" value="Retrovirus zinc finger-like domains"/>
    <property type="match status" value="1"/>
</dbReference>
<evidence type="ECO:0008006" key="4">
    <source>
        <dbReference type="Google" id="ProtNLM"/>
    </source>
</evidence>
<dbReference type="InterPro" id="IPR036875">
    <property type="entry name" value="Znf_CCHC_sf"/>
</dbReference>
<evidence type="ECO:0000313" key="2">
    <source>
        <dbReference type="EMBL" id="MED6200981.1"/>
    </source>
</evidence>
<evidence type="ECO:0000313" key="3">
    <source>
        <dbReference type="Proteomes" id="UP001341840"/>
    </source>
</evidence>
<sequence>MDDVKENSEKRCGLCRQVGHTRRTCPVVVASTSGHGASTSGQGTGMSTSSH</sequence>
<name>A0ABU6XUK0_9FABA</name>
<dbReference type="Proteomes" id="UP001341840">
    <property type="component" value="Unassembled WGS sequence"/>
</dbReference>
<feature type="region of interest" description="Disordered" evidence="1">
    <location>
        <begin position="31"/>
        <end position="51"/>
    </location>
</feature>
<proteinExistence type="predicted"/>
<accession>A0ABU6XUK0</accession>
<gene>
    <name evidence="2" type="ORF">PIB30_090499</name>
</gene>